<accession>A0AAP6WSK9</accession>
<comment type="caution">
    <text evidence="1">The sequence shown here is derived from an EMBL/GenBank/DDBJ whole genome shotgun (WGS) entry which is preliminary data.</text>
</comment>
<gene>
    <name evidence="1" type="ORF">G6Z34_13955</name>
</gene>
<organism evidence="1 2">
    <name type="scientific">Clostridium perfringens</name>
    <dbReference type="NCBI Taxonomy" id="1502"/>
    <lineage>
        <taxon>Bacteria</taxon>
        <taxon>Bacillati</taxon>
        <taxon>Bacillota</taxon>
        <taxon>Clostridia</taxon>
        <taxon>Eubacteriales</taxon>
        <taxon>Clostridiaceae</taxon>
        <taxon>Clostridium</taxon>
    </lineage>
</organism>
<evidence type="ECO:0000313" key="2">
    <source>
        <dbReference type="Proteomes" id="UP000481454"/>
    </source>
</evidence>
<sequence length="276" mass="33279">MSKAKCIKYKIIITYINGDKENVSCSNIDISNFKAMKEFYDTVKEKYKNNKTIATIGFKGITRNGDVVDIWREKEINVVSNIEKEQEEYIEKNKDRDVREITKEISFALNCLKEMKVYHNNKLSECDVERSILLHETELSNNKVFDSQQEQDEYEKELFNRLKQNEIDRRFYKRTTSDLHSMFGKLKIEDIINNIDSWVDNRKIFNESPEEFSDKNKKVEFYNKDSERLNYIEKYERMKYDTVFWYKDEKKLIFVKHKGLGRKKHKGEFIKIKEIK</sequence>
<name>A0AAP6WSK9_CLOPF</name>
<dbReference type="Proteomes" id="UP000481454">
    <property type="component" value="Unassembled WGS sequence"/>
</dbReference>
<dbReference type="EMBL" id="JAALLZ010000006">
    <property type="protein sequence ID" value="NGU31189.1"/>
    <property type="molecule type" value="Genomic_DNA"/>
</dbReference>
<dbReference type="AlphaFoldDB" id="A0AAP6WSK9"/>
<reference evidence="1 2" key="1">
    <citation type="submission" date="2020-02" db="EMBL/GenBank/DDBJ databases">
        <title>Genomic Insights into the Phylogeny and Genetic Plasticity of the Human and Animal Enteric Pathogen Clostridium perfringens.</title>
        <authorList>
            <person name="Feng Y."/>
            <person name="Hu Y."/>
        </authorList>
    </citation>
    <scope>NUCLEOTIDE SEQUENCE [LARGE SCALE GENOMIC DNA]</scope>
    <source>
        <strain evidence="1 2">CP-40</strain>
    </source>
</reference>
<dbReference type="RefSeq" id="WP_164801147.1">
    <property type="nucleotide sequence ID" value="NZ_JAALLZ010000006.1"/>
</dbReference>
<evidence type="ECO:0000313" key="1">
    <source>
        <dbReference type="EMBL" id="NGU31189.1"/>
    </source>
</evidence>
<protein>
    <submittedName>
        <fullName evidence="1">Uncharacterized protein</fullName>
    </submittedName>
</protein>
<proteinExistence type="predicted"/>